<feature type="non-terminal residue" evidence="1">
    <location>
        <position position="256"/>
    </location>
</feature>
<organism evidence="1 2">
    <name type="scientific">Pleurodeles waltl</name>
    <name type="common">Iberian ribbed newt</name>
    <dbReference type="NCBI Taxonomy" id="8319"/>
    <lineage>
        <taxon>Eukaryota</taxon>
        <taxon>Metazoa</taxon>
        <taxon>Chordata</taxon>
        <taxon>Craniata</taxon>
        <taxon>Vertebrata</taxon>
        <taxon>Euteleostomi</taxon>
        <taxon>Amphibia</taxon>
        <taxon>Batrachia</taxon>
        <taxon>Caudata</taxon>
        <taxon>Salamandroidea</taxon>
        <taxon>Salamandridae</taxon>
        <taxon>Pleurodelinae</taxon>
        <taxon>Pleurodeles</taxon>
    </lineage>
</organism>
<proteinExistence type="predicted"/>
<dbReference type="AlphaFoldDB" id="A0AAV7UMC7"/>
<evidence type="ECO:0000313" key="2">
    <source>
        <dbReference type="Proteomes" id="UP001066276"/>
    </source>
</evidence>
<dbReference type="InterPro" id="IPR014756">
    <property type="entry name" value="Ig_E-set"/>
</dbReference>
<name>A0AAV7UMC7_PLEWA</name>
<dbReference type="Pfam" id="PF06312">
    <property type="entry name" value="Neurexophilin"/>
    <property type="match status" value="1"/>
</dbReference>
<dbReference type="InterPro" id="IPR013783">
    <property type="entry name" value="Ig-like_fold"/>
</dbReference>
<dbReference type="PANTHER" id="PTHR16165">
    <property type="entry name" value="NXPE FAMILY MEMBER"/>
    <property type="match status" value="1"/>
</dbReference>
<dbReference type="Gene3D" id="2.60.40.10">
    <property type="entry name" value="Immunoglobulins"/>
    <property type="match status" value="1"/>
</dbReference>
<accession>A0AAV7UMC7</accession>
<reference evidence="1" key="1">
    <citation type="journal article" date="2022" name="bioRxiv">
        <title>Sequencing and chromosome-scale assembly of the giantPleurodeles waltlgenome.</title>
        <authorList>
            <person name="Brown T."/>
            <person name="Elewa A."/>
            <person name="Iarovenko S."/>
            <person name="Subramanian E."/>
            <person name="Araus A.J."/>
            <person name="Petzold A."/>
            <person name="Susuki M."/>
            <person name="Suzuki K.-i.T."/>
            <person name="Hayashi T."/>
            <person name="Toyoda A."/>
            <person name="Oliveira C."/>
            <person name="Osipova E."/>
            <person name="Leigh N.D."/>
            <person name="Simon A."/>
            <person name="Yun M.H."/>
        </authorList>
    </citation>
    <scope>NUCLEOTIDE SEQUENCE</scope>
    <source>
        <strain evidence="1">20211129_DDA</strain>
        <tissue evidence="1">Liver</tissue>
    </source>
</reference>
<evidence type="ECO:0000313" key="1">
    <source>
        <dbReference type="EMBL" id="KAJ1189551.1"/>
    </source>
</evidence>
<dbReference type="Proteomes" id="UP001066276">
    <property type="component" value="Chromosome 3_1"/>
</dbReference>
<sequence>LPNFMHFGREGNCTTQQTKELESPAQVLAEMRVTEIIKKFEQLIPSVTFTHVDNSTCAKKTSVVVLNPLQKYCIGDNLTIQLDMHDCLGNRKAHGGDFLRARIYTPKLRAGASGMITDLKNGSYKVDFTLFWSGQIEVSLLLIHPSEAISGLWRARNSGYDNIEFLGTFANGTHNAQTACNFASKKSEGVCLHLGKKGEVFYCIKPEHLACDTLIRMQSFNTNHSYLTNVEQQLLTRSNIGVNIPKPFQYIDVFDC</sequence>
<gene>
    <name evidence="1" type="ORF">NDU88_006295</name>
</gene>
<dbReference type="SUPFAM" id="SSF81296">
    <property type="entry name" value="E set domains"/>
    <property type="match status" value="1"/>
</dbReference>
<dbReference type="EMBL" id="JANPWB010000005">
    <property type="protein sequence ID" value="KAJ1189551.1"/>
    <property type="molecule type" value="Genomic_DNA"/>
</dbReference>
<dbReference type="PANTHER" id="PTHR16165:SF3">
    <property type="entry name" value="NXPE FAMILY MEMBER 1"/>
    <property type="match status" value="1"/>
</dbReference>
<feature type="non-terminal residue" evidence="1">
    <location>
        <position position="1"/>
    </location>
</feature>
<dbReference type="InterPro" id="IPR026845">
    <property type="entry name" value="NXPH/NXPE"/>
</dbReference>
<keyword evidence="2" id="KW-1185">Reference proteome</keyword>
<comment type="caution">
    <text evidence="1">The sequence shown here is derived from an EMBL/GenBank/DDBJ whole genome shotgun (WGS) entry which is preliminary data.</text>
</comment>
<protein>
    <submittedName>
        <fullName evidence="1">Uncharacterized protein</fullName>
    </submittedName>
</protein>